<dbReference type="Proteomes" id="UP000257139">
    <property type="component" value="Unassembled WGS sequence"/>
</dbReference>
<proteinExistence type="predicted"/>
<dbReference type="RefSeq" id="WP_116328244.1">
    <property type="nucleotide sequence ID" value="NZ_OFSW01000032.1"/>
</dbReference>
<dbReference type="EMBL" id="OGUU01000045">
    <property type="protein sequence ID" value="SPC25797.1"/>
    <property type="molecule type" value="Genomic_DNA"/>
</dbReference>
<accession>A0A7Z7JIZ4</accession>
<protein>
    <recommendedName>
        <fullName evidence="3">Transposase</fullName>
    </recommendedName>
</protein>
<evidence type="ECO:0000313" key="2">
    <source>
        <dbReference type="Proteomes" id="UP000257139"/>
    </source>
</evidence>
<dbReference type="NCBIfam" id="NF047593">
    <property type="entry name" value="IS66_ISAeme5_TnpA"/>
    <property type="match status" value="1"/>
</dbReference>
<comment type="caution">
    <text evidence="1">The sequence shown here is derived from an EMBL/GenBank/DDBJ whole genome shotgun (WGS) entry which is preliminary data.</text>
</comment>
<evidence type="ECO:0000313" key="1">
    <source>
        <dbReference type="EMBL" id="SPC25797.1"/>
    </source>
</evidence>
<dbReference type="AlphaFoldDB" id="A0A7Z7JIZ4"/>
<organism evidence="1 2">
    <name type="scientific">Cupriavidus taiwanensis</name>
    <dbReference type="NCBI Taxonomy" id="164546"/>
    <lineage>
        <taxon>Bacteria</taxon>
        <taxon>Pseudomonadati</taxon>
        <taxon>Pseudomonadota</taxon>
        <taxon>Betaproteobacteria</taxon>
        <taxon>Burkholderiales</taxon>
        <taxon>Burkholderiaceae</taxon>
        <taxon>Cupriavidus</taxon>
    </lineage>
</organism>
<name>A0A7Z7JIZ4_9BURK</name>
<gene>
    <name evidence="1" type="ORF">CBM2594_U10298</name>
</gene>
<evidence type="ECO:0008006" key="3">
    <source>
        <dbReference type="Google" id="ProtNLM"/>
    </source>
</evidence>
<sequence length="135" mass="14749">MAEHRDGGSGREGARYYRHDEAFWREMLAQWQHSGLSIRGFCRQQGLAVSTFGLWRKRVEREQLAVAPLTVTADTAFIAAGTSEAPASMPVSDTAPPKLRDQVVVALAGARIELTGTHAERIVRFVLGQLGGGRC</sequence>
<reference evidence="1 2" key="1">
    <citation type="submission" date="2018-01" db="EMBL/GenBank/DDBJ databases">
        <authorList>
            <person name="Clerissi C."/>
        </authorList>
    </citation>
    <scope>NUCLEOTIDE SEQUENCE [LARGE SCALE GENOMIC DNA]</scope>
    <source>
        <strain evidence="1">Cupriavidus taiwanensis STM 6021</strain>
    </source>
</reference>